<name>M5RRA1_9BACT</name>
<dbReference type="PATRIC" id="fig|1265738.3.peg.5189"/>
<keyword evidence="3" id="KW-1185">Reference proteome</keyword>
<reference evidence="2 3" key="1">
    <citation type="journal article" date="2013" name="Mar. Genomics">
        <title>Expression of sulfatases in Rhodopirellula baltica and the diversity of sulfatases in the genus Rhodopirellula.</title>
        <authorList>
            <person name="Wegner C.E."/>
            <person name="Richter-Heitmann T."/>
            <person name="Klindworth A."/>
            <person name="Klockow C."/>
            <person name="Richter M."/>
            <person name="Achstetter T."/>
            <person name="Glockner F.O."/>
            <person name="Harder J."/>
        </authorList>
    </citation>
    <scope>NUCLEOTIDE SEQUENCE [LARGE SCALE GENOMIC DNA]</scope>
    <source>
        <strain evidence="2 3">SM1</strain>
    </source>
</reference>
<dbReference type="RefSeq" id="WP_008702505.1">
    <property type="nucleotide sequence ID" value="NZ_ANOG01000736.1"/>
</dbReference>
<dbReference type="EMBL" id="ANOG01000736">
    <property type="protein sequence ID" value="EMI17912.1"/>
    <property type="molecule type" value="Genomic_DNA"/>
</dbReference>
<accession>M5RRA1</accession>
<sequence length="97" mass="10562">MPENPNTLTVDCNDPSSIVGVVNSLMPLHDVDTRNRFNGIKLGVLQSEGVTGVYNRFNGRTVADILATESPHSLGKPIDTGEQDDVKFSLYDPETET</sequence>
<comment type="caution">
    <text evidence="2">The sequence shown here is derived from an EMBL/GenBank/DDBJ whole genome shotgun (WGS) entry which is preliminary data.</text>
</comment>
<dbReference type="Proteomes" id="UP000011991">
    <property type="component" value="Unassembled WGS sequence"/>
</dbReference>
<organism evidence="2 3">
    <name type="scientific">Rhodopirellula maiorica SM1</name>
    <dbReference type="NCBI Taxonomy" id="1265738"/>
    <lineage>
        <taxon>Bacteria</taxon>
        <taxon>Pseudomonadati</taxon>
        <taxon>Planctomycetota</taxon>
        <taxon>Planctomycetia</taxon>
        <taxon>Pirellulales</taxon>
        <taxon>Pirellulaceae</taxon>
        <taxon>Novipirellula</taxon>
    </lineage>
</organism>
<proteinExistence type="predicted"/>
<evidence type="ECO:0000313" key="2">
    <source>
        <dbReference type="EMBL" id="EMI17912.1"/>
    </source>
</evidence>
<gene>
    <name evidence="2" type="ORF">RMSM_05164</name>
</gene>
<evidence type="ECO:0000313" key="3">
    <source>
        <dbReference type="Proteomes" id="UP000011991"/>
    </source>
</evidence>
<dbReference type="AlphaFoldDB" id="M5RRA1"/>
<dbReference type="OrthoDB" id="9982809at2"/>
<evidence type="ECO:0000256" key="1">
    <source>
        <dbReference type="SAM" id="MobiDB-lite"/>
    </source>
</evidence>
<protein>
    <submittedName>
        <fullName evidence="2">Uncharacterized protein</fullName>
    </submittedName>
</protein>
<feature type="region of interest" description="Disordered" evidence="1">
    <location>
        <begin position="69"/>
        <end position="97"/>
    </location>
</feature>